<evidence type="ECO:0000256" key="5">
    <source>
        <dbReference type="RuleBase" id="RU003512"/>
    </source>
</evidence>
<dbReference type="Proteomes" id="UP001199642">
    <property type="component" value="Chromosome"/>
</dbReference>
<dbReference type="InterPro" id="IPR006128">
    <property type="entry name" value="Lipoprotein_PsaA-like"/>
</dbReference>
<evidence type="ECO:0000256" key="6">
    <source>
        <dbReference type="SAM" id="SignalP"/>
    </source>
</evidence>
<keyword evidence="8" id="KW-1185">Reference proteome</keyword>
<keyword evidence="4 6" id="KW-0732">Signal</keyword>
<organism evidence="7 8">
    <name type="scientific">Microbacterium resistens</name>
    <dbReference type="NCBI Taxonomy" id="156977"/>
    <lineage>
        <taxon>Bacteria</taxon>
        <taxon>Bacillati</taxon>
        <taxon>Actinomycetota</taxon>
        <taxon>Actinomycetes</taxon>
        <taxon>Micrococcales</taxon>
        <taxon>Microbacteriaceae</taxon>
        <taxon>Microbacterium</taxon>
    </lineage>
</organism>
<dbReference type="PANTHER" id="PTHR42953:SF1">
    <property type="entry name" value="METAL-BINDING PROTEIN HI_0362-RELATED"/>
    <property type="match status" value="1"/>
</dbReference>
<name>A0ABY3RQB3_9MICO</name>
<comment type="similarity">
    <text evidence="5">Belongs to the bacterial solute-binding protein 9 family.</text>
</comment>
<comment type="subcellular location">
    <subcellularLocation>
        <location evidence="1">Cell envelope</location>
    </subcellularLocation>
</comment>
<dbReference type="Gene3D" id="3.40.50.1980">
    <property type="entry name" value="Nitrogenase molybdenum iron protein domain"/>
    <property type="match status" value="2"/>
</dbReference>
<evidence type="ECO:0000256" key="2">
    <source>
        <dbReference type="ARBA" id="ARBA00022448"/>
    </source>
</evidence>
<evidence type="ECO:0000256" key="1">
    <source>
        <dbReference type="ARBA" id="ARBA00004196"/>
    </source>
</evidence>
<feature type="chain" id="PRO_5047154065" evidence="6">
    <location>
        <begin position="25"/>
        <end position="306"/>
    </location>
</feature>
<dbReference type="InterPro" id="IPR050492">
    <property type="entry name" value="Bact_metal-bind_prot9"/>
</dbReference>
<protein>
    <submittedName>
        <fullName evidence="7">Metal ABC transporter substrate-binding protein</fullName>
    </submittedName>
</protein>
<dbReference type="SUPFAM" id="SSF53807">
    <property type="entry name" value="Helical backbone' metal receptor"/>
    <property type="match status" value="1"/>
</dbReference>
<keyword evidence="3" id="KW-0479">Metal-binding</keyword>
<sequence length="306" mass="32867">MPKPCLRLLAATVLASPLVLSACAGPNAAPADDRPRVLTTFTVLADIARNVAGDHLAVESITKAGAEIHGYEPTPGDIRRAADADLILDNGLNLELWFAQFVEELDVPHVVVSDGVEVMDITADAYAGTPNPHAWMSPLNVQLYVDNMVDAFRELDPSHGDDYAANGEAYKAELQTVQDELVAELSTLPESQRALVTCEGAFSYLARDAGLAERYIWPVNAEQQATPQQIAATIEFVQAHDVPAVFCESTVSDRPMKQVVEATGAVFGGTLYVDSLSEADGPVPTYLDLIRHDADTIARALTGRAR</sequence>
<dbReference type="PROSITE" id="PS51257">
    <property type="entry name" value="PROKAR_LIPOPROTEIN"/>
    <property type="match status" value="1"/>
</dbReference>
<dbReference type="InterPro" id="IPR006127">
    <property type="entry name" value="ZnuA-like"/>
</dbReference>
<dbReference type="InterPro" id="IPR006129">
    <property type="entry name" value="AdhesinB"/>
</dbReference>
<evidence type="ECO:0000313" key="7">
    <source>
        <dbReference type="EMBL" id="UGS25133.1"/>
    </source>
</evidence>
<evidence type="ECO:0000313" key="8">
    <source>
        <dbReference type="Proteomes" id="UP001199642"/>
    </source>
</evidence>
<dbReference type="EMBL" id="CP082781">
    <property type="protein sequence ID" value="UGS25133.1"/>
    <property type="molecule type" value="Genomic_DNA"/>
</dbReference>
<feature type="signal peptide" evidence="6">
    <location>
        <begin position="1"/>
        <end position="24"/>
    </location>
</feature>
<reference evidence="7 8" key="1">
    <citation type="submission" date="2023-01" db="EMBL/GenBank/DDBJ databases">
        <title>Characterization of estradiol degrading bacteria Microbacterium sp. MZT7 and reveal degrading genes through genome analysis.</title>
        <authorList>
            <person name="Hao P."/>
            <person name="Gao Y."/>
        </authorList>
    </citation>
    <scope>NUCLEOTIDE SEQUENCE [LARGE SCALE GENOMIC DNA]</scope>
    <source>
        <strain evidence="7 8">MZT7</strain>
    </source>
</reference>
<proteinExistence type="inferred from homology"/>
<dbReference type="CDD" id="cd01137">
    <property type="entry name" value="PsaA"/>
    <property type="match status" value="1"/>
</dbReference>
<keyword evidence="2 5" id="KW-0813">Transport</keyword>
<gene>
    <name evidence="7" type="ORF">K8F61_10515</name>
</gene>
<evidence type="ECO:0000256" key="3">
    <source>
        <dbReference type="ARBA" id="ARBA00022723"/>
    </source>
</evidence>
<dbReference type="PANTHER" id="PTHR42953">
    <property type="entry name" value="HIGH-AFFINITY ZINC UPTAKE SYSTEM PROTEIN ZNUA-RELATED"/>
    <property type="match status" value="1"/>
</dbReference>
<evidence type="ECO:0000256" key="4">
    <source>
        <dbReference type="ARBA" id="ARBA00022729"/>
    </source>
</evidence>
<accession>A0ABY3RQB3</accession>
<dbReference type="Pfam" id="PF01297">
    <property type="entry name" value="ZnuA"/>
    <property type="match status" value="1"/>
</dbReference>
<dbReference type="PRINTS" id="PR00691">
    <property type="entry name" value="ADHESINB"/>
</dbReference>
<dbReference type="RefSeq" id="WP_231818960.1">
    <property type="nucleotide sequence ID" value="NZ_CP082781.1"/>
</dbReference>
<dbReference type="PRINTS" id="PR00690">
    <property type="entry name" value="ADHESNFAMILY"/>
</dbReference>